<dbReference type="SUPFAM" id="SSF52833">
    <property type="entry name" value="Thioredoxin-like"/>
    <property type="match status" value="1"/>
</dbReference>
<dbReference type="PANTHER" id="PTHR32234">
    <property type="entry name" value="THIOL:DISULFIDE INTERCHANGE PROTEIN DSBD"/>
    <property type="match status" value="1"/>
</dbReference>
<evidence type="ECO:0000256" key="3">
    <source>
        <dbReference type="ARBA" id="ARBA00022748"/>
    </source>
</evidence>
<feature type="chain" id="PRO_5026727118" description="DUF255 domain-containing protein" evidence="7">
    <location>
        <begin position="19"/>
        <end position="668"/>
    </location>
</feature>
<feature type="transmembrane region" description="Helical" evidence="6">
    <location>
        <begin position="463"/>
        <end position="481"/>
    </location>
</feature>
<keyword evidence="5 6" id="KW-0472">Membrane</keyword>
<feature type="transmembrane region" description="Helical" evidence="6">
    <location>
        <begin position="363"/>
        <end position="382"/>
    </location>
</feature>
<protein>
    <recommendedName>
        <fullName evidence="12">DUF255 domain-containing protein</fullName>
    </recommendedName>
</protein>
<dbReference type="PANTHER" id="PTHR32234:SF0">
    <property type="entry name" value="THIOL:DISULFIDE INTERCHANGE PROTEIN DSBD"/>
    <property type="match status" value="1"/>
</dbReference>
<comment type="subcellular location">
    <subcellularLocation>
        <location evidence="1">Membrane</location>
        <topology evidence="1">Multi-pass membrane protein</topology>
    </subcellularLocation>
</comment>
<dbReference type="GO" id="GO:0016020">
    <property type="term" value="C:membrane"/>
    <property type="evidence" value="ECO:0007669"/>
    <property type="project" value="UniProtKB-SubCell"/>
</dbReference>
<keyword evidence="4 6" id="KW-1133">Transmembrane helix</keyword>
<dbReference type="GO" id="GO:0045454">
    <property type="term" value="P:cell redox homeostasis"/>
    <property type="evidence" value="ECO:0007669"/>
    <property type="project" value="TreeGrafter"/>
</dbReference>
<feature type="transmembrane region" description="Helical" evidence="6">
    <location>
        <begin position="394"/>
        <end position="412"/>
    </location>
</feature>
<keyword evidence="2 6" id="KW-0812">Transmembrane</keyword>
<dbReference type="Gene3D" id="2.60.40.1250">
    <property type="entry name" value="Thiol:disulfide interchange protein DsbD, N-terminal domain"/>
    <property type="match status" value="1"/>
</dbReference>
<dbReference type="InterPro" id="IPR003834">
    <property type="entry name" value="Cyt_c_assmbl_TM_dom"/>
</dbReference>
<comment type="caution">
    <text evidence="10">The sequence shown here is derived from an EMBL/GenBank/DDBJ whole genome shotgun (WGS) entry which is preliminary data.</text>
</comment>
<feature type="transmembrane region" description="Helical" evidence="6">
    <location>
        <begin position="198"/>
        <end position="219"/>
    </location>
</feature>
<organism evidence="10 11">
    <name type="scientific">Spongiivirga citrea</name>
    <dbReference type="NCBI Taxonomy" id="1481457"/>
    <lineage>
        <taxon>Bacteria</taxon>
        <taxon>Pseudomonadati</taxon>
        <taxon>Bacteroidota</taxon>
        <taxon>Flavobacteriia</taxon>
        <taxon>Flavobacteriales</taxon>
        <taxon>Flavobacteriaceae</taxon>
        <taxon>Spongiivirga</taxon>
    </lineage>
</organism>
<keyword evidence="3" id="KW-0201">Cytochrome c-type biogenesis</keyword>
<evidence type="ECO:0000256" key="7">
    <source>
        <dbReference type="SAM" id="SignalP"/>
    </source>
</evidence>
<dbReference type="InterPro" id="IPR036249">
    <property type="entry name" value="Thioredoxin-like_sf"/>
</dbReference>
<evidence type="ECO:0000259" key="8">
    <source>
        <dbReference type="Pfam" id="PF02683"/>
    </source>
</evidence>
<dbReference type="Pfam" id="PF13899">
    <property type="entry name" value="Thioredoxin_7"/>
    <property type="match status" value="1"/>
</dbReference>
<evidence type="ECO:0000256" key="1">
    <source>
        <dbReference type="ARBA" id="ARBA00004141"/>
    </source>
</evidence>
<dbReference type="GO" id="GO:0015035">
    <property type="term" value="F:protein-disulfide reductase activity"/>
    <property type="evidence" value="ECO:0007669"/>
    <property type="project" value="TreeGrafter"/>
</dbReference>
<name>A0A6M0CKF0_9FLAO</name>
<dbReference type="InterPro" id="IPR036929">
    <property type="entry name" value="DsbDN_sf"/>
</dbReference>
<sequence>MKSLFLFFTLIVFGVTNAQFEDRVEWSTAIEKLSEDEYRLTFTAVMDEGWHIYGQPSEGEEDPFGPIPTEFIFNNADGNYELIGKTTQPDKAPYFDKVFDRDVIYFEDVAIFNQRIRLLNKDFNTVDVEVGYSVCDDKQCMPPTTIDISINLDGSVVEKEEKVVDEASLIKADKLKIDIQNTELLKTEGKSAEQQNNLWVIFGLGFLGGLIALLTPCVFPMIPLTVSFFTKQSNDRKKGIANALLYGLFIVVIYFLLSLPFHLMDNLDSEILNTISTNVWLNVFFFVIFVFFAFSFFGYYELTLPASWGSKMDNASNVGGVVGIFFMAVTLAIVSFSCTGPILGGLLGSTTLANGNVATNLSAGMTGFGVALALPFALFAMFPAWLNSLPKSGGWLNTVKVHLGFAELALAFKFLSLSDLVQHWGLLKREVFIGVWIVIGVLWLLYTLGKLKFPHDGPIKKLGFARIGFATLLIAIIVYIAPGLMKNPKWDATAFSGMFPPDFYSIYERENDCPLGIDCYKDFDEGLAVAKAQNKPIMIDFTGWGCVNCRRMEENVWVEGDIYKMLKNDYVLISLYVDDKKDLPADQQFDYELPTGRVKEIKTIGNKWATFQTINFQTASQPYYILMDADYNLLNTPEQYTDKATYKTWLKEGLARFETSTAKPKFAF</sequence>
<dbReference type="AlphaFoldDB" id="A0A6M0CKF0"/>
<feature type="transmembrane region" description="Helical" evidence="6">
    <location>
        <begin position="240"/>
        <end position="259"/>
    </location>
</feature>
<feature type="transmembrane region" description="Helical" evidence="6">
    <location>
        <begin position="279"/>
        <end position="300"/>
    </location>
</feature>
<evidence type="ECO:0000256" key="5">
    <source>
        <dbReference type="ARBA" id="ARBA00023136"/>
    </source>
</evidence>
<dbReference type="Proteomes" id="UP000474296">
    <property type="component" value="Unassembled WGS sequence"/>
</dbReference>
<dbReference type="GO" id="GO:0017004">
    <property type="term" value="P:cytochrome complex assembly"/>
    <property type="evidence" value="ECO:0007669"/>
    <property type="project" value="UniProtKB-KW"/>
</dbReference>
<evidence type="ECO:0000259" key="9">
    <source>
        <dbReference type="Pfam" id="PF11412"/>
    </source>
</evidence>
<keyword evidence="7" id="KW-0732">Signal</keyword>
<dbReference type="Gene3D" id="3.40.30.10">
    <property type="entry name" value="Glutaredoxin"/>
    <property type="match status" value="1"/>
</dbReference>
<reference evidence="10 11" key="1">
    <citation type="submission" date="2020-01" db="EMBL/GenBank/DDBJ databases">
        <title>Spongiivirga citrea KCTC 32990T.</title>
        <authorList>
            <person name="Wang G."/>
        </authorList>
    </citation>
    <scope>NUCLEOTIDE SEQUENCE [LARGE SCALE GENOMIC DNA]</scope>
    <source>
        <strain evidence="10 11">KCTC 32990</strain>
    </source>
</reference>
<evidence type="ECO:0000313" key="11">
    <source>
        <dbReference type="Proteomes" id="UP000474296"/>
    </source>
</evidence>
<feature type="domain" description="Thiol:disulfide interchange protein DsbD N-terminal" evidence="9">
    <location>
        <begin position="34"/>
        <end position="147"/>
    </location>
</feature>
<evidence type="ECO:0000256" key="2">
    <source>
        <dbReference type="ARBA" id="ARBA00022692"/>
    </source>
</evidence>
<accession>A0A6M0CKF0</accession>
<feature type="transmembrane region" description="Helical" evidence="6">
    <location>
        <begin position="321"/>
        <end position="343"/>
    </location>
</feature>
<feature type="domain" description="Cytochrome C biogenesis protein transmembrane" evidence="8">
    <location>
        <begin position="199"/>
        <end position="415"/>
    </location>
</feature>
<proteinExistence type="predicted"/>
<dbReference type="RefSeq" id="WP_164029634.1">
    <property type="nucleotide sequence ID" value="NZ_JAABOQ010000002.1"/>
</dbReference>
<evidence type="ECO:0008006" key="12">
    <source>
        <dbReference type="Google" id="ProtNLM"/>
    </source>
</evidence>
<feature type="transmembrane region" description="Helical" evidence="6">
    <location>
        <begin position="432"/>
        <end position="451"/>
    </location>
</feature>
<dbReference type="InterPro" id="IPR028250">
    <property type="entry name" value="DsbDN"/>
</dbReference>
<evidence type="ECO:0000256" key="6">
    <source>
        <dbReference type="SAM" id="Phobius"/>
    </source>
</evidence>
<feature type="signal peptide" evidence="7">
    <location>
        <begin position="1"/>
        <end position="18"/>
    </location>
</feature>
<gene>
    <name evidence="10" type="ORF">GWK10_04015</name>
</gene>
<dbReference type="Pfam" id="PF02683">
    <property type="entry name" value="DsbD_TM"/>
    <property type="match status" value="1"/>
</dbReference>
<evidence type="ECO:0000313" key="10">
    <source>
        <dbReference type="EMBL" id="NER16359.1"/>
    </source>
</evidence>
<dbReference type="EMBL" id="JAABOQ010000002">
    <property type="protein sequence ID" value="NER16359.1"/>
    <property type="molecule type" value="Genomic_DNA"/>
</dbReference>
<dbReference type="Pfam" id="PF11412">
    <property type="entry name" value="DsbD_N"/>
    <property type="match status" value="1"/>
</dbReference>
<keyword evidence="11" id="KW-1185">Reference proteome</keyword>
<evidence type="ECO:0000256" key="4">
    <source>
        <dbReference type="ARBA" id="ARBA00022989"/>
    </source>
</evidence>